<dbReference type="EMBL" id="PXYV01000076">
    <property type="protein sequence ID" value="PSR20222.1"/>
    <property type="molecule type" value="Genomic_DNA"/>
</dbReference>
<accession>A0A2T2WD91</accession>
<evidence type="ECO:0008006" key="4">
    <source>
        <dbReference type="Google" id="ProtNLM"/>
    </source>
</evidence>
<dbReference type="InterPro" id="IPR036278">
    <property type="entry name" value="Sialidase_sf"/>
</dbReference>
<evidence type="ECO:0000313" key="2">
    <source>
        <dbReference type="EMBL" id="PSR20222.1"/>
    </source>
</evidence>
<gene>
    <name evidence="2" type="ORF">C7B45_15940</name>
</gene>
<reference evidence="2 3" key="1">
    <citation type="journal article" date="2014" name="BMC Genomics">
        <title>Comparison of environmental and isolate Sulfobacillus genomes reveals diverse carbon, sulfur, nitrogen, and hydrogen metabolisms.</title>
        <authorList>
            <person name="Justice N.B."/>
            <person name="Norman A."/>
            <person name="Brown C.T."/>
            <person name="Singh A."/>
            <person name="Thomas B.C."/>
            <person name="Banfield J.F."/>
        </authorList>
    </citation>
    <scope>NUCLEOTIDE SEQUENCE [LARGE SCALE GENOMIC DNA]</scope>
    <source>
        <strain evidence="2">AMDSBA3</strain>
    </source>
</reference>
<dbReference type="InterPro" id="IPR015943">
    <property type="entry name" value="WD40/YVTN_repeat-like_dom_sf"/>
</dbReference>
<dbReference type="AlphaFoldDB" id="A0A2T2WD91"/>
<keyword evidence="1" id="KW-0732">Signal</keyword>
<evidence type="ECO:0000256" key="1">
    <source>
        <dbReference type="SAM" id="SignalP"/>
    </source>
</evidence>
<dbReference type="SUPFAM" id="SSF50939">
    <property type="entry name" value="Sialidases"/>
    <property type="match status" value="1"/>
</dbReference>
<evidence type="ECO:0000313" key="3">
    <source>
        <dbReference type="Proteomes" id="UP000241848"/>
    </source>
</evidence>
<protein>
    <recommendedName>
        <fullName evidence="4">Photosynthesis system II assembly factor Ycf48/Hcf136-like domain-containing protein</fullName>
    </recommendedName>
</protein>
<feature type="chain" id="PRO_5038731461" description="Photosynthesis system II assembly factor Ycf48/Hcf136-like domain-containing protein" evidence="1">
    <location>
        <begin position="22"/>
        <end position="349"/>
    </location>
</feature>
<feature type="signal peptide" evidence="1">
    <location>
        <begin position="1"/>
        <end position="21"/>
    </location>
</feature>
<dbReference type="Proteomes" id="UP000241848">
    <property type="component" value="Unassembled WGS sequence"/>
</dbReference>
<comment type="caution">
    <text evidence="2">The sequence shown here is derived from an EMBL/GenBank/DDBJ whole genome shotgun (WGS) entry which is preliminary data.</text>
</comment>
<name>A0A2T2WD91_9FIRM</name>
<sequence length="349" mass="38014">MLLRGLAGLAAATLLAVPAFHSGLTAPANTSATQLRMHKIRLWHMSLTVPVGWKLTSRSVSLGETTWTIEGSFGSATITSLPLSPKSNVWQLLPIQPGNDAAIPTHASPYLARTVASAGHQETVWLLTAHGTADSLTVNLNNPTAHPALMHQILSGWKHPPLMTVTKAVTKMEHLKHWYAIGNYVLSFPTAHSGWLLAAGPPATAQESWYLFHTTTGDRTWQLERYTVWQGCESATEPPICNFLRSAGEAAMLFWNAQDGVIAQATFPVNFALIYRTTDGGKIWSATSLKLPTEPQSASLHQTSHHLYLTLTFYRQPTEIWVSNNGGVSWRLVRTTPAGGATKGLSVRN</sequence>
<organism evidence="2 3">
    <name type="scientific">Sulfobacillus acidophilus</name>
    <dbReference type="NCBI Taxonomy" id="53633"/>
    <lineage>
        <taxon>Bacteria</taxon>
        <taxon>Bacillati</taxon>
        <taxon>Bacillota</taxon>
        <taxon>Clostridia</taxon>
        <taxon>Eubacteriales</taxon>
        <taxon>Clostridiales Family XVII. Incertae Sedis</taxon>
        <taxon>Sulfobacillus</taxon>
    </lineage>
</organism>
<dbReference type="Gene3D" id="2.130.10.10">
    <property type="entry name" value="YVTN repeat-like/Quinoprotein amine dehydrogenase"/>
    <property type="match status" value="1"/>
</dbReference>
<proteinExistence type="predicted"/>